<gene>
    <name evidence="2" type="ORF">QJS35_10940</name>
</gene>
<organism evidence="2 3">
    <name type="scientific">Cohnella silvisoli</name>
    <dbReference type="NCBI Taxonomy" id="2873699"/>
    <lineage>
        <taxon>Bacteria</taxon>
        <taxon>Bacillati</taxon>
        <taxon>Bacillota</taxon>
        <taxon>Bacilli</taxon>
        <taxon>Bacillales</taxon>
        <taxon>Paenibacillaceae</taxon>
        <taxon>Cohnella</taxon>
    </lineage>
</organism>
<proteinExistence type="predicted"/>
<dbReference type="PRINTS" id="PR00702">
    <property type="entry name" value="ACRIFLAVINRP"/>
</dbReference>
<comment type="caution">
    <text evidence="2">The sequence shown here is derived from an EMBL/GenBank/DDBJ whole genome shotgun (WGS) entry which is preliminary data.</text>
</comment>
<keyword evidence="1" id="KW-1133">Transmembrane helix</keyword>
<feature type="transmembrane region" description="Helical" evidence="1">
    <location>
        <begin position="354"/>
        <end position="374"/>
    </location>
</feature>
<sequence length="507" mass="54321">MKWSLNHKVITSVISIVFFIGSLVLYTTLPKGVVDTSDATFLTINLTYPPETPITAVKDKAIELEAFIMKQPEVKYSILQQGNSEDNAKWGLVSSPTLAKFTLIMKTGANADHFIDQVNSQKSNYPGAEIEAVGAGSIGNKVSPVTIDLTGDNAEELTTAAATITTTIKAINGVTKVVSNQDEKKPGYSVVVDPALANPQETAMAMRSLLNPTPIGSMQLDGKDTPIFLGAMFNPATSADLSGIEIMTAKGVTALSSIAKIEATSDPSSFLHKDGRQYIRITAQVKADKLSDINKEIQTKTKDLKLPAGVTLVQGGASVNQTSDFNDLYMTMVVSIGIVLLIMVVTFKTFRAPIASILSLPFAAIGSVLAMMITQTPFEITSIFGVLMLIGIVVTNAIVLIDRVKQNEVKMSIREALLEAASNRMRPIMMTAIATICAMLPLLFSKAEQGSIVSKGLAVVVIGGLTSATLFTLIMVPTFYEALHFLKARRQRKQIASTVARPTALSN</sequence>
<reference evidence="2 3" key="1">
    <citation type="journal article" date="2023" name="Genome Announc.">
        <title>Pan-Genome Analyses of the Genus Cohnella and Proposal of the Novel Species Cohnella silvisoli sp. nov., Isolated from Forest Soil.</title>
        <authorList>
            <person name="Wang C."/>
            <person name="Mao L."/>
            <person name="Bao G."/>
            <person name="Zhu H."/>
        </authorList>
    </citation>
    <scope>NUCLEOTIDE SEQUENCE [LARGE SCALE GENOMIC DNA]</scope>
    <source>
        <strain evidence="2 3">NL03-T5-1</strain>
    </source>
</reference>
<dbReference type="EMBL" id="JASKHM010000005">
    <property type="protein sequence ID" value="MEQ4482913.1"/>
    <property type="molecule type" value="Genomic_DNA"/>
</dbReference>
<accession>A0ABV1KS93</accession>
<dbReference type="InterPro" id="IPR027463">
    <property type="entry name" value="AcrB_DN_DC_subdom"/>
</dbReference>
<keyword evidence="1" id="KW-0472">Membrane</keyword>
<dbReference type="InterPro" id="IPR001036">
    <property type="entry name" value="Acrflvin-R"/>
</dbReference>
<dbReference type="Gene3D" id="3.30.70.1440">
    <property type="entry name" value="Multidrug efflux transporter AcrB pore domain"/>
    <property type="match status" value="1"/>
</dbReference>
<dbReference type="Gene3D" id="3.30.2090.10">
    <property type="entry name" value="Multidrug efflux transporter AcrB TolC docking domain, DN and DC subdomains"/>
    <property type="match status" value="1"/>
</dbReference>
<dbReference type="PANTHER" id="PTHR32063:SF0">
    <property type="entry name" value="SWARMING MOTILITY PROTEIN SWRC"/>
    <property type="match status" value="1"/>
</dbReference>
<name>A0ABV1KS93_9BACL</name>
<dbReference type="PANTHER" id="PTHR32063">
    <property type="match status" value="1"/>
</dbReference>
<evidence type="ECO:0000313" key="2">
    <source>
        <dbReference type="EMBL" id="MEQ4482913.1"/>
    </source>
</evidence>
<evidence type="ECO:0000256" key="1">
    <source>
        <dbReference type="SAM" id="Phobius"/>
    </source>
</evidence>
<keyword evidence="3" id="KW-1185">Reference proteome</keyword>
<dbReference type="Proteomes" id="UP001493487">
    <property type="component" value="Unassembled WGS sequence"/>
</dbReference>
<dbReference type="Pfam" id="PF00873">
    <property type="entry name" value="ACR_tran"/>
    <property type="match status" value="1"/>
</dbReference>
<feature type="transmembrane region" description="Helical" evidence="1">
    <location>
        <begin position="456"/>
        <end position="483"/>
    </location>
</feature>
<keyword evidence="1" id="KW-0812">Transmembrane</keyword>
<dbReference type="Gene3D" id="1.20.1640.10">
    <property type="entry name" value="Multidrug efflux transporter AcrB transmembrane domain"/>
    <property type="match status" value="1"/>
</dbReference>
<feature type="transmembrane region" description="Helical" evidence="1">
    <location>
        <begin position="425"/>
        <end position="444"/>
    </location>
</feature>
<feature type="transmembrane region" description="Helical" evidence="1">
    <location>
        <begin position="328"/>
        <end position="347"/>
    </location>
</feature>
<evidence type="ECO:0000313" key="3">
    <source>
        <dbReference type="Proteomes" id="UP001493487"/>
    </source>
</evidence>
<dbReference type="RefSeq" id="WP_255678500.1">
    <property type="nucleotide sequence ID" value="NZ_JAIOAP010000005.1"/>
</dbReference>
<protein>
    <submittedName>
        <fullName evidence="2">Efflux RND transporter permease subunit</fullName>
    </submittedName>
</protein>
<dbReference type="SUPFAM" id="SSF82866">
    <property type="entry name" value="Multidrug efflux transporter AcrB transmembrane domain"/>
    <property type="match status" value="1"/>
</dbReference>
<feature type="transmembrane region" description="Helical" evidence="1">
    <location>
        <begin position="380"/>
        <end position="404"/>
    </location>
</feature>
<dbReference type="Gene3D" id="3.30.70.1430">
    <property type="entry name" value="Multidrug efflux transporter AcrB pore domain"/>
    <property type="match status" value="1"/>
</dbReference>
<feature type="transmembrane region" description="Helical" evidence="1">
    <location>
        <begin position="9"/>
        <end position="29"/>
    </location>
</feature>